<sequence>MTYPYNSIIQSYLTDGYVTVQTDFDEAFHRSIYDRIEEIFESNGNPGNDIYPQIPGLGDVFCHPRVRRALTAILGPDYIMHPHRHCHLTPPGKEAQINHKDSYEDDENVRHHRSRWAMAFYYPRDVDEDYGPTAVTPGSQYYIQSQSLESLEEKKLCGPAGLVTIVHYDLWHRASPNLTDQNRYMMKFLFCRKKEPVFPSWNSKNELPDFCKNRSLCEHLWRWNTGQGMALTNGEEITTALIDQYRHGSEPERLDAAYRLGGAGKTDGLLELLTDDLEARVEGNLEKPHTNACQIDAIYGLTAAGGKAVPDLADILSHSDWWMRAVAADALGDIGRPAVSATRRLAGALEDESEWVRRNAVEALGNLNAVDVVDNLGRALGDESESVRHNAALSILKIGSFSAGCRKSLTEVLDDSNRYVRALSRILLDTNFS</sequence>
<dbReference type="Pfam" id="PF05721">
    <property type="entry name" value="PhyH"/>
    <property type="match status" value="1"/>
</dbReference>
<dbReference type="InterPro" id="IPR016024">
    <property type="entry name" value="ARM-type_fold"/>
</dbReference>
<dbReference type="GO" id="GO:0016706">
    <property type="term" value="F:2-oxoglutarate-dependent dioxygenase activity"/>
    <property type="evidence" value="ECO:0007669"/>
    <property type="project" value="UniProtKB-ARBA"/>
</dbReference>
<evidence type="ECO:0000313" key="2">
    <source>
        <dbReference type="Proteomes" id="UP000247465"/>
    </source>
</evidence>
<dbReference type="InterPro" id="IPR008775">
    <property type="entry name" value="Phytyl_CoA_dOase-like"/>
</dbReference>
<organism evidence="1 2">
    <name type="scientific">Candidatus Moanibacter tarae</name>
    <dbReference type="NCBI Taxonomy" id="2200854"/>
    <lineage>
        <taxon>Bacteria</taxon>
        <taxon>Pseudomonadati</taxon>
        <taxon>Verrucomicrobiota</taxon>
        <taxon>Opitutia</taxon>
        <taxon>Puniceicoccales</taxon>
        <taxon>Puniceicoccales incertae sedis</taxon>
        <taxon>Candidatus Moanibacter</taxon>
    </lineage>
</organism>
<evidence type="ECO:0000313" key="1">
    <source>
        <dbReference type="EMBL" id="AWT59194.1"/>
    </source>
</evidence>
<gene>
    <name evidence="1" type="ORF">DF168_00375</name>
</gene>
<dbReference type="Gene3D" id="2.60.120.620">
    <property type="entry name" value="q2cbj1_9rhob like domain"/>
    <property type="match status" value="1"/>
</dbReference>
<evidence type="ECO:0008006" key="3">
    <source>
        <dbReference type="Google" id="ProtNLM"/>
    </source>
</evidence>
<proteinExistence type="predicted"/>
<dbReference type="SUPFAM" id="SSF51197">
    <property type="entry name" value="Clavaminate synthase-like"/>
    <property type="match status" value="1"/>
</dbReference>
<dbReference type="InterPro" id="IPR011989">
    <property type="entry name" value="ARM-like"/>
</dbReference>
<accession>A0A2Z4AGF4</accession>
<reference evidence="1 2" key="1">
    <citation type="submission" date="2018-06" db="EMBL/GenBank/DDBJ databases">
        <title>Draft Genome Sequence of a Novel Marine Bacterium Related to the Verrucomicrobia.</title>
        <authorList>
            <person name="Vosseberg J."/>
            <person name="Martijn J."/>
            <person name="Ettema T.J.G."/>
        </authorList>
    </citation>
    <scope>NUCLEOTIDE SEQUENCE [LARGE SCALE GENOMIC DNA]</scope>
    <source>
        <strain evidence="1">TARA_B100001123</strain>
    </source>
</reference>
<name>A0A2Z4AGF4_9BACT</name>
<dbReference type="EMBL" id="CP029803">
    <property type="protein sequence ID" value="AWT59194.1"/>
    <property type="molecule type" value="Genomic_DNA"/>
</dbReference>
<dbReference type="Pfam" id="PF13646">
    <property type="entry name" value="HEAT_2"/>
    <property type="match status" value="1"/>
</dbReference>
<dbReference type="Gene3D" id="1.25.10.10">
    <property type="entry name" value="Leucine-rich Repeat Variant"/>
    <property type="match status" value="1"/>
</dbReference>
<dbReference type="SMART" id="SM00567">
    <property type="entry name" value="EZ_HEAT"/>
    <property type="match status" value="3"/>
</dbReference>
<dbReference type="PANTHER" id="PTHR12697:SF5">
    <property type="entry name" value="DEOXYHYPUSINE HYDROXYLASE"/>
    <property type="match status" value="1"/>
</dbReference>
<dbReference type="Proteomes" id="UP000247465">
    <property type="component" value="Chromosome"/>
</dbReference>
<dbReference type="PANTHER" id="PTHR12697">
    <property type="entry name" value="PBS LYASE HEAT-LIKE PROTEIN"/>
    <property type="match status" value="1"/>
</dbReference>
<dbReference type="InterPro" id="IPR004155">
    <property type="entry name" value="PBS_lyase_HEAT"/>
</dbReference>
<dbReference type="SUPFAM" id="SSF48371">
    <property type="entry name" value="ARM repeat"/>
    <property type="match status" value="1"/>
</dbReference>
<protein>
    <recommendedName>
        <fullName evidence="3">Phytanoyl-CoA dioxygenase</fullName>
    </recommendedName>
</protein>
<dbReference type="KEGG" id="mtar:DF168_00375"/>
<dbReference type="AlphaFoldDB" id="A0A2Z4AGF4"/>